<dbReference type="CDD" id="cd07377">
    <property type="entry name" value="WHTH_GntR"/>
    <property type="match status" value="1"/>
</dbReference>
<dbReference type="InterPro" id="IPR028082">
    <property type="entry name" value="Peripla_BP_I"/>
</dbReference>
<dbReference type="SUPFAM" id="SSF46785">
    <property type="entry name" value="Winged helix' DNA-binding domain"/>
    <property type="match status" value="1"/>
</dbReference>
<name>A0A1I5YWF3_9BACT</name>
<dbReference type="EMBL" id="FOXH01000022">
    <property type="protein sequence ID" value="SFQ48603.1"/>
    <property type="molecule type" value="Genomic_DNA"/>
</dbReference>
<evidence type="ECO:0000256" key="2">
    <source>
        <dbReference type="ARBA" id="ARBA00023125"/>
    </source>
</evidence>
<dbReference type="InterPro" id="IPR036390">
    <property type="entry name" value="WH_DNA-bd_sf"/>
</dbReference>
<dbReference type="RefSeq" id="WP_092019730.1">
    <property type="nucleotide sequence ID" value="NZ_FOXH01000022.1"/>
</dbReference>
<keyword evidence="6" id="KW-1185">Reference proteome</keyword>
<accession>A0A1I5YWF3</accession>
<evidence type="ECO:0000313" key="6">
    <source>
        <dbReference type="Proteomes" id="UP000199306"/>
    </source>
</evidence>
<dbReference type="SUPFAM" id="SSF53822">
    <property type="entry name" value="Periplasmic binding protein-like I"/>
    <property type="match status" value="1"/>
</dbReference>
<dbReference type="GO" id="GO:0003677">
    <property type="term" value="F:DNA binding"/>
    <property type="evidence" value="ECO:0007669"/>
    <property type="project" value="UniProtKB-KW"/>
</dbReference>
<dbReference type="PANTHER" id="PTHR38445">
    <property type="entry name" value="HTH-TYPE TRANSCRIPTIONAL REPRESSOR YTRA"/>
    <property type="match status" value="1"/>
</dbReference>
<dbReference type="Proteomes" id="UP000199306">
    <property type="component" value="Unassembled WGS sequence"/>
</dbReference>
<protein>
    <submittedName>
        <fullName evidence="5">Regulatory protein, gntR family</fullName>
    </submittedName>
</protein>
<dbReference type="InterPro" id="IPR000524">
    <property type="entry name" value="Tscrpt_reg_HTH_GntR"/>
</dbReference>
<dbReference type="InterPro" id="IPR036388">
    <property type="entry name" value="WH-like_DNA-bd_sf"/>
</dbReference>
<dbReference type="STRING" id="1079859.SAMN04515674_12231"/>
<dbReference type="OrthoDB" id="742238at2"/>
<dbReference type="Gene3D" id="1.10.10.10">
    <property type="entry name" value="Winged helix-like DNA-binding domain superfamily/Winged helix DNA-binding domain"/>
    <property type="match status" value="1"/>
</dbReference>
<feature type="domain" description="HTH gntR-type" evidence="4">
    <location>
        <begin position="18"/>
        <end position="86"/>
    </location>
</feature>
<keyword evidence="2" id="KW-0238">DNA-binding</keyword>
<gene>
    <name evidence="5" type="ORF">SAMN04515674_12231</name>
</gene>
<dbReference type="Gene3D" id="3.40.50.2300">
    <property type="match status" value="2"/>
</dbReference>
<keyword evidence="1" id="KW-0805">Transcription regulation</keyword>
<dbReference type="SMART" id="SM00345">
    <property type="entry name" value="HTH_GNTR"/>
    <property type="match status" value="1"/>
</dbReference>
<evidence type="ECO:0000256" key="3">
    <source>
        <dbReference type="ARBA" id="ARBA00023163"/>
    </source>
</evidence>
<dbReference type="PANTHER" id="PTHR38445:SF10">
    <property type="entry name" value="GNTR-FAMILY TRANSCRIPTIONAL REGULATOR"/>
    <property type="match status" value="1"/>
</dbReference>
<evidence type="ECO:0000256" key="1">
    <source>
        <dbReference type="ARBA" id="ARBA00023015"/>
    </source>
</evidence>
<reference evidence="5 6" key="1">
    <citation type="submission" date="2016-10" db="EMBL/GenBank/DDBJ databases">
        <authorList>
            <person name="de Groot N.N."/>
        </authorList>
    </citation>
    <scope>NUCLEOTIDE SEQUENCE [LARGE SCALE GENOMIC DNA]</scope>
    <source>
        <strain evidence="6">E92,LMG 26720,CCM 7988</strain>
    </source>
</reference>
<evidence type="ECO:0000313" key="5">
    <source>
        <dbReference type="EMBL" id="SFQ48603.1"/>
    </source>
</evidence>
<sequence>MKRSAIWDVIKVDEISVTPKYLQLIHSTLKGIERGQIKLNDRLPSINEVSFELDVSRDTVEKSYKHLKHIGILESVPSKGYFIKNTEFEKPLKVFLLFNKLSVHKKIIYDSFVSQLGEQVVIDFYIYNNDFGLFKKLIHSKKEEDYSHFVIIPHFLNDGGKVNEVISAIPKDKLVLLDKLVQGVKGEYAAVYENFEKDIYEALCQVLERLCNYNTLKILFPKNSYYPEEILNGFLNFCNDYAFEYKVVHDINCEEIKPGEVYISLMEDDLVVLMKSILSQNLKVGQEVGVISYNETPLKEIILDGITTISTNFCEMGTMAAQLIQQNVKKHVENRFEVTLRNSL</sequence>
<dbReference type="AlphaFoldDB" id="A0A1I5YWF3"/>
<keyword evidence="3" id="KW-0804">Transcription</keyword>
<dbReference type="PROSITE" id="PS50949">
    <property type="entry name" value="HTH_GNTR"/>
    <property type="match status" value="1"/>
</dbReference>
<organism evidence="5 6">
    <name type="scientific">Pseudarcicella hirudinis</name>
    <dbReference type="NCBI Taxonomy" id="1079859"/>
    <lineage>
        <taxon>Bacteria</taxon>
        <taxon>Pseudomonadati</taxon>
        <taxon>Bacteroidota</taxon>
        <taxon>Cytophagia</taxon>
        <taxon>Cytophagales</taxon>
        <taxon>Flectobacillaceae</taxon>
        <taxon>Pseudarcicella</taxon>
    </lineage>
</organism>
<dbReference type="GO" id="GO:0003700">
    <property type="term" value="F:DNA-binding transcription factor activity"/>
    <property type="evidence" value="ECO:0007669"/>
    <property type="project" value="InterPro"/>
</dbReference>
<evidence type="ECO:0000259" key="4">
    <source>
        <dbReference type="PROSITE" id="PS50949"/>
    </source>
</evidence>
<dbReference type="Pfam" id="PF00392">
    <property type="entry name" value="GntR"/>
    <property type="match status" value="1"/>
</dbReference>
<proteinExistence type="predicted"/>